<accession>A0A507E1P4</accession>
<dbReference type="CDD" id="cd02440">
    <property type="entry name" value="AdoMet_MTases"/>
    <property type="match status" value="1"/>
</dbReference>
<evidence type="ECO:0000313" key="4">
    <source>
        <dbReference type="EMBL" id="TPX57744.1"/>
    </source>
</evidence>
<dbReference type="Gene3D" id="3.40.50.150">
    <property type="entry name" value="Vaccinia Virus protein VP39"/>
    <property type="match status" value="1"/>
</dbReference>
<dbReference type="Pfam" id="PF13649">
    <property type="entry name" value="Methyltransf_25"/>
    <property type="match status" value="1"/>
</dbReference>
<gene>
    <name evidence="4" type="ORF">CcCBS67573_g09225</name>
</gene>
<evidence type="ECO:0000256" key="2">
    <source>
        <dbReference type="ARBA" id="ARBA00022679"/>
    </source>
</evidence>
<evidence type="ECO:0000313" key="5">
    <source>
        <dbReference type="Proteomes" id="UP000320333"/>
    </source>
</evidence>
<dbReference type="InterPro" id="IPR023149">
    <property type="entry name" value="Trans_acon_MeTrfase_C"/>
</dbReference>
<protein>
    <recommendedName>
        <fullName evidence="3">Methyltransferase domain-containing protein</fullName>
    </recommendedName>
</protein>
<dbReference type="STRING" id="246404.A0A507E1P4"/>
<evidence type="ECO:0000256" key="1">
    <source>
        <dbReference type="ARBA" id="ARBA00022603"/>
    </source>
</evidence>
<keyword evidence="5" id="KW-1185">Reference proteome</keyword>
<dbReference type="SUPFAM" id="SSF53335">
    <property type="entry name" value="S-adenosyl-L-methionine-dependent methyltransferases"/>
    <property type="match status" value="1"/>
</dbReference>
<dbReference type="InterPro" id="IPR041698">
    <property type="entry name" value="Methyltransf_25"/>
</dbReference>
<dbReference type="OrthoDB" id="66144at2759"/>
<dbReference type="AlphaFoldDB" id="A0A507E1P4"/>
<sequence>MNQVPRASRVWAPSQYLRFGSERLRPGLDLLAQARATLSSSPSNQIADLGCGPGNLTPFINESFPDAHLIQCIDTSPQMLEKARQSDHEFGIASNAIQYIQADFETFSPGAESLDLLFSNAALHWVSFDVHTRLLPRFMTFLKPGGVLAFQIPDTRAQPSHLLMIEAAHALGLQDRIKSTRWVTCEKDPHEYYRLLSPLASSVNLWHSNYTFAMEGENPVADFTASTGLGPYVDALGGLESEDGKRYIAKYRELIAKAYPKEADGKTLFSFNRFFAVVQK</sequence>
<reference evidence="4 5" key="1">
    <citation type="journal article" date="2019" name="Sci. Rep.">
        <title>Comparative genomics of chytrid fungi reveal insights into the obligate biotrophic and pathogenic lifestyle of Synchytrium endobioticum.</title>
        <authorList>
            <person name="van de Vossenberg B.T.L.H."/>
            <person name="Warris S."/>
            <person name="Nguyen H.D.T."/>
            <person name="van Gent-Pelzer M.P.E."/>
            <person name="Joly D.L."/>
            <person name="van de Geest H.C."/>
            <person name="Bonants P.J.M."/>
            <person name="Smith D.S."/>
            <person name="Levesque C.A."/>
            <person name="van der Lee T.A.J."/>
        </authorList>
    </citation>
    <scope>NUCLEOTIDE SEQUENCE [LARGE SCALE GENOMIC DNA]</scope>
    <source>
        <strain evidence="4 5">CBS 675.73</strain>
    </source>
</reference>
<name>A0A507E1P4_9FUNG</name>
<dbReference type="Proteomes" id="UP000320333">
    <property type="component" value="Unassembled WGS sequence"/>
</dbReference>
<dbReference type="GO" id="GO:0032259">
    <property type="term" value="P:methylation"/>
    <property type="evidence" value="ECO:0007669"/>
    <property type="project" value="UniProtKB-KW"/>
</dbReference>
<keyword evidence="2" id="KW-0808">Transferase</keyword>
<proteinExistence type="predicted"/>
<comment type="caution">
    <text evidence="4">The sequence shown here is derived from an EMBL/GenBank/DDBJ whole genome shotgun (WGS) entry which is preliminary data.</text>
</comment>
<dbReference type="EMBL" id="QEAP01000760">
    <property type="protein sequence ID" value="TPX57744.1"/>
    <property type="molecule type" value="Genomic_DNA"/>
</dbReference>
<dbReference type="GO" id="GO:0030798">
    <property type="term" value="F:trans-aconitate 2-methyltransferase activity"/>
    <property type="evidence" value="ECO:0007669"/>
    <property type="project" value="InterPro"/>
</dbReference>
<keyword evidence="1" id="KW-0489">Methyltransferase</keyword>
<dbReference type="PANTHER" id="PTHR43861:SF1">
    <property type="entry name" value="TRANS-ACONITATE 2-METHYLTRANSFERASE"/>
    <property type="match status" value="1"/>
</dbReference>
<feature type="domain" description="Methyltransferase" evidence="3">
    <location>
        <begin position="46"/>
        <end position="146"/>
    </location>
</feature>
<evidence type="ECO:0000259" key="3">
    <source>
        <dbReference type="Pfam" id="PF13649"/>
    </source>
</evidence>
<dbReference type="Gene3D" id="1.10.150.290">
    <property type="entry name" value="S-adenosyl-L-methionine-dependent methyltransferases"/>
    <property type="match status" value="1"/>
</dbReference>
<dbReference type="PANTHER" id="PTHR43861">
    <property type="entry name" value="TRANS-ACONITATE 2-METHYLTRANSFERASE-RELATED"/>
    <property type="match status" value="1"/>
</dbReference>
<dbReference type="InterPro" id="IPR029063">
    <property type="entry name" value="SAM-dependent_MTases_sf"/>
</dbReference>
<organism evidence="4 5">
    <name type="scientific">Chytriomyces confervae</name>
    <dbReference type="NCBI Taxonomy" id="246404"/>
    <lineage>
        <taxon>Eukaryota</taxon>
        <taxon>Fungi</taxon>
        <taxon>Fungi incertae sedis</taxon>
        <taxon>Chytridiomycota</taxon>
        <taxon>Chytridiomycota incertae sedis</taxon>
        <taxon>Chytridiomycetes</taxon>
        <taxon>Chytridiales</taxon>
        <taxon>Chytriomycetaceae</taxon>
        <taxon>Chytriomyces</taxon>
    </lineage>
</organism>